<gene>
    <name evidence="7" type="ORF">P167DRAFT_549563</name>
</gene>
<dbReference type="GO" id="GO:0005634">
    <property type="term" value="C:nucleus"/>
    <property type="evidence" value="ECO:0007669"/>
    <property type="project" value="TreeGrafter"/>
</dbReference>
<feature type="region of interest" description="Disordered" evidence="5">
    <location>
        <begin position="1"/>
        <end position="67"/>
    </location>
</feature>
<sequence>MASAAAPCRTCSASSSPSFHPSPAPSSPTPSTSSESRKRKRDEVTAKPRPFLITPPHSEDGAPVGARPRRMFTIPMFTSLWQSLKSLAGVGSAPPDSSPGGDEDVAGSPKRVRVEGTEDPSKGDDSTPNDDPNKEPIASTAQPIPSIPPIQSQSSNKESPPPQTQNNRPSLKIKAPATTDKQTPPTQLPSPLASSSGDELATVFKKTTTARPVQSLPPIMADPLAPPFFTRPLRKRSNPEAVLLRILARRAAFGPAYPPSREARGGYPPAQIPRHRAQKIIPGLNGEIRREGHPYYPLLRRLPPGAPPGVLDKFKTHLKYPDNKSSLPLPRPNERQRYTGRVEKYMRKTYQKNRHLDQLSQIELAVILEQLNKEKYSGFQTLEQVEQARRERNIEIAKLRDAARKELIPNLDPESLARFNTIVRDLRNPAVPGDRLYNTMDGFLANKAALVRILWQEGSISMNWLNDEGMNFYVAMIAKRGNIEGEPKKILSFNNAFWVNLVRGASVARWATRQKVGGRLMFNLDYMIFPCNHGGTHWTMCVVNFKKKRIENYDSMYSRATADQVFRLTREYLIAETKSDLDGWTNYNHWNTVQQGNAADCGMFSLKAAEVATRGAVCNVTQEDMPVLRQRMIVEMATRTLFPPQYAP</sequence>
<reference evidence="7 8" key="1">
    <citation type="journal article" date="2018" name="Nat. Ecol. Evol.">
        <title>Pezizomycetes genomes reveal the molecular basis of ectomycorrhizal truffle lifestyle.</title>
        <authorList>
            <person name="Murat C."/>
            <person name="Payen T."/>
            <person name="Noel B."/>
            <person name="Kuo A."/>
            <person name="Morin E."/>
            <person name="Chen J."/>
            <person name="Kohler A."/>
            <person name="Krizsan K."/>
            <person name="Balestrini R."/>
            <person name="Da Silva C."/>
            <person name="Montanini B."/>
            <person name="Hainaut M."/>
            <person name="Levati E."/>
            <person name="Barry K.W."/>
            <person name="Belfiori B."/>
            <person name="Cichocki N."/>
            <person name="Clum A."/>
            <person name="Dockter R.B."/>
            <person name="Fauchery L."/>
            <person name="Guy J."/>
            <person name="Iotti M."/>
            <person name="Le Tacon F."/>
            <person name="Lindquist E.A."/>
            <person name="Lipzen A."/>
            <person name="Malagnac F."/>
            <person name="Mello A."/>
            <person name="Molinier V."/>
            <person name="Miyauchi S."/>
            <person name="Poulain J."/>
            <person name="Riccioni C."/>
            <person name="Rubini A."/>
            <person name="Sitrit Y."/>
            <person name="Splivallo R."/>
            <person name="Traeger S."/>
            <person name="Wang M."/>
            <person name="Zifcakova L."/>
            <person name="Wipf D."/>
            <person name="Zambonelli A."/>
            <person name="Paolocci F."/>
            <person name="Nowrousian M."/>
            <person name="Ottonello S."/>
            <person name="Baldrian P."/>
            <person name="Spatafora J.W."/>
            <person name="Henrissat B."/>
            <person name="Nagy L.G."/>
            <person name="Aury J.M."/>
            <person name="Wincker P."/>
            <person name="Grigoriev I.V."/>
            <person name="Bonfante P."/>
            <person name="Martin F.M."/>
        </authorList>
    </citation>
    <scope>NUCLEOTIDE SEQUENCE [LARGE SCALE GENOMIC DNA]</scope>
    <source>
        <strain evidence="7 8">CCBAS932</strain>
    </source>
</reference>
<dbReference type="PANTHER" id="PTHR12606:SF141">
    <property type="entry name" value="GH15225P-RELATED"/>
    <property type="match status" value="1"/>
</dbReference>
<protein>
    <submittedName>
        <fullName evidence="7">Cysteine proteinase</fullName>
    </submittedName>
</protein>
<dbReference type="InterPro" id="IPR003653">
    <property type="entry name" value="Peptidase_C48_C"/>
</dbReference>
<evidence type="ECO:0000313" key="7">
    <source>
        <dbReference type="EMBL" id="RPB07684.1"/>
    </source>
</evidence>
<keyword evidence="3" id="KW-0378">Hydrolase</keyword>
<dbReference type="OrthoDB" id="1939479at2759"/>
<feature type="compositionally biased region" description="Basic and acidic residues" evidence="5">
    <location>
        <begin position="112"/>
        <end position="125"/>
    </location>
</feature>
<keyword evidence="4" id="KW-0788">Thiol protease</keyword>
<dbReference type="Pfam" id="PF02902">
    <property type="entry name" value="Peptidase_C48"/>
    <property type="match status" value="1"/>
</dbReference>
<dbReference type="STRING" id="1392247.A0A3N4KAZ7"/>
<proteinExistence type="inferred from homology"/>
<dbReference type="Gene3D" id="1.10.418.20">
    <property type="match status" value="1"/>
</dbReference>
<dbReference type="PROSITE" id="PS50600">
    <property type="entry name" value="ULP_PROTEASE"/>
    <property type="match status" value="1"/>
</dbReference>
<evidence type="ECO:0000256" key="3">
    <source>
        <dbReference type="ARBA" id="ARBA00022801"/>
    </source>
</evidence>
<evidence type="ECO:0000256" key="5">
    <source>
        <dbReference type="SAM" id="MobiDB-lite"/>
    </source>
</evidence>
<evidence type="ECO:0000256" key="2">
    <source>
        <dbReference type="ARBA" id="ARBA00022670"/>
    </source>
</evidence>
<dbReference type="GO" id="GO:0006508">
    <property type="term" value="P:proteolysis"/>
    <property type="evidence" value="ECO:0007669"/>
    <property type="project" value="UniProtKB-KW"/>
</dbReference>
<dbReference type="Proteomes" id="UP000277580">
    <property type="component" value="Unassembled WGS sequence"/>
</dbReference>
<evidence type="ECO:0000256" key="4">
    <source>
        <dbReference type="ARBA" id="ARBA00022807"/>
    </source>
</evidence>
<dbReference type="SUPFAM" id="SSF54001">
    <property type="entry name" value="Cysteine proteinases"/>
    <property type="match status" value="1"/>
</dbReference>
<evidence type="ECO:0000259" key="6">
    <source>
        <dbReference type="PROSITE" id="PS50600"/>
    </source>
</evidence>
<feature type="domain" description="Ubiquitin-like protease family profile" evidence="6">
    <location>
        <begin position="406"/>
        <end position="612"/>
    </location>
</feature>
<feature type="region of interest" description="Disordered" evidence="5">
    <location>
        <begin position="87"/>
        <end position="199"/>
    </location>
</feature>
<keyword evidence="8" id="KW-1185">Reference proteome</keyword>
<dbReference type="InterPro" id="IPR038765">
    <property type="entry name" value="Papain-like_cys_pep_sf"/>
</dbReference>
<dbReference type="AlphaFoldDB" id="A0A3N4KAZ7"/>
<dbReference type="PANTHER" id="PTHR12606">
    <property type="entry name" value="SENTRIN/SUMO-SPECIFIC PROTEASE"/>
    <property type="match status" value="1"/>
</dbReference>
<evidence type="ECO:0000313" key="8">
    <source>
        <dbReference type="Proteomes" id="UP000277580"/>
    </source>
</evidence>
<evidence type="ECO:0000256" key="1">
    <source>
        <dbReference type="ARBA" id="ARBA00005234"/>
    </source>
</evidence>
<dbReference type="InParanoid" id="A0A3N4KAZ7"/>
<keyword evidence="2" id="KW-0645">Protease</keyword>
<comment type="similarity">
    <text evidence="1">Belongs to the peptidase C48 family.</text>
</comment>
<name>A0A3N4KAZ7_9PEZI</name>
<dbReference type="EMBL" id="ML119177">
    <property type="protein sequence ID" value="RPB07684.1"/>
    <property type="molecule type" value="Genomic_DNA"/>
</dbReference>
<accession>A0A3N4KAZ7</accession>
<dbReference type="GO" id="GO:0016929">
    <property type="term" value="F:deSUMOylase activity"/>
    <property type="evidence" value="ECO:0007669"/>
    <property type="project" value="TreeGrafter"/>
</dbReference>
<organism evidence="7 8">
    <name type="scientific">Morchella conica CCBAS932</name>
    <dbReference type="NCBI Taxonomy" id="1392247"/>
    <lineage>
        <taxon>Eukaryota</taxon>
        <taxon>Fungi</taxon>
        <taxon>Dikarya</taxon>
        <taxon>Ascomycota</taxon>
        <taxon>Pezizomycotina</taxon>
        <taxon>Pezizomycetes</taxon>
        <taxon>Pezizales</taxon>
        <taxon>Morchellaceae</taxon>
        <taxon>Morchella</taxon>
    </lineage>
</organism>
<dbReference type="GO" id="GO:0016926">
    <property type="term" value="P:protein desumoylation"/>
    <property type="evidence" value="ECO:0007669"/>
    <property type="project" value="TreeGrafter"/>
</dbReference>
<dbReference type="Gene3D" id="3.30.310.130">
    <property type="entry name" value="Ubiquitin-related"/>
    <property type="match status" value="1"/>
</dbReference>